<gene>
    <name evidence="1" type="ORF">Zmor_017050</name>
</gene>
<accession>A0AA38I8G2</accession>
<organism evidence="1 2">
    <name type="scientific">Zophobas morio</name>
    <dbReference type="NCBI Taxonomy" id="2755281"/>
    <lineage>
        <taxon>Eukaryota</taxon>
        <taxon>Metazoa</taxon>
        <taxon>Ecdysozoa</taxon>
        <taxon>Arthropoda</taxon>
        <taxon>Hexapoda</taxon>
        <taxon>Insecta</taxon>
        <taxon>Pterygota</taxon>
        <taxon>Neoptera</taxon>
        <taxon>Endopterygota</taxon>
        <taxon>Coleoptera</taxon>
        <taxon>Polyphaga</taxon>
        <taxon>Cucujiformia</taxon>
        <taxon>Tenebrionidae</taxon>
        <taxon>Zophobas</taxon>
    </lineage>
</organism>
<sequence length="116" mass="13510">MSTCGIFHKVICCRLAKVEVVMFSKRKTNTAIFSERCLCILDKPTLTRWKKNAFKMFVDTFSADKTSFDKFVSFITKWSVQEGNKLKLDKSWMQDVIALSLVSPFVKPLSFSIWFY</sequence>
<dbReference type="Proteomes" id="UP001168821">
    <property type="component" value="Unassembled WGS sequence"/>
</dbReference>
<keyword evidence="2" id="KW-1185">Reference proteome</keyword>
<name>A0AA38I8G2_9CUCU</name>
<evidence type="ECO:0000313" key="1">
    <source>
        <dbReference type="EMBL" id="KAJ3650980.1"/>
    </source>
</evidence>
<dbReference type="AlphaFoldDB" id="A0AA38I8G2"/>
<evidence type="ECO:0000313" key="2">
    <source>
        <dbReference type="Proteomes" id="UP001168821"/>
    </source>
</evidence>
<protein>
    <submittedName>
        <fullName evidence="1">Uncharacterized protein</fullName>
    </submittedName>
</protein>
<reference evidence="1" key="1">
    <citation type="journal article" date="2023" name="G3 (Bethesda)">
        <title>Whole genome assemblies of Zophobas morio and Tenebrio molitor.</title>
        <authorList>
            <person name="Kaur S."/>
            <person name="Stinson S.A."/>
            <person name="diCenzo G.C."/>
        </authorList>
    </citation>
    <scope>NUCLEOTIDE SEQUENCE</scope>
    <source>
        <strain evidence="1">QUZm001</strain>
    </source>
</reference>
<dbReference type="EMBL" id="JALNTZ010000005">
    <property type="protein sequence ID" value="KAJ3650980.1"/>
    <property type="molecule type" value="Genomic_DNA"/>
</dbReference>
<comment type="caution">
    <text evidence="1">The sequence shown here is derived from an EMBL/GenBank/DDBJ whole genome shotgun (WGS) entry which is preliminary data.</text>
</comment>
<proteinExistence type="predicted"/>